<evidence type="ECO:0008006" key="8">
    <source>
        <dbReference type="Google" id="ProtNLM"/>
    </source>
</evidence>
<keyword evidence="1" id="KW-0808">Transferase</keyword>
<dbReference type="CDD" id="cd24008">
    <property type="entry name" value="ASKHA_NBD_GLK"/>
    <property type="match status" value="1"/>
</dbReference>
<dbReference type="GO" id="GO:0006096">
    <property type="term" value="P:glycolytic process"/>
    <property type="evidence" value="ECO:0007669"/>
    <property type="project" value="InterPro"/>
</dbReference>
<dbReference type="Gene3D" id="3.40.367.20">
    <property type="match status" value="1"/>
</dbReference>
<dbReference type="GO" id="GO:0005536">
    <property type="term" value="F:D-glucose binding"/>
    <property type="evidence" value="ECO:0007669"/>
    <property type="project" value="InterPro"/>
</dbReference>
<gene>
    <name evidence="4" type="ORF">DC077_04360</name>
    <name evidence="5" type="ORF">DC078_00890</name>
</gene>
<dbReference type="InterPro" id="IPR050201">
    <property type="entry name" value="Bacterial_glucokinase"/>
</dbReference>
<dbReference type="EMBL" id="QEWV01000001">
    <property type="protein sequence ID" value="PWD94135.1"/>
    <property type="molecule type" value="Genomic_DNA"/>
</dbReference>
<evidence type="ECO:0000256" key="2">
    <source>
        <dbReference type="ARBA" id="ARBA00022777"/>
    </source>
</evidence>
<evidence type="ECO:0000313" key="5">
    <source>
        <dbReference type="EMBL" id="PWD94135.1"/>
    </source>
</evidence>
<dbReference type="EMBL" id="QEWW01000002">
    <property type="protein sequence ID" value="PWD87049.1"/>
    <property type="molecule type" value="Genomic_DNA"/>
</dbReference>
<name>A0A2U2AS77_9GAMM</name>
<dbReference type="Pfam" id="PF02685">
    <property type="entry name" value="Glucokinase"/>
    <property type="match status" value="1"/>
</dbReference>
<comment type="similarity">
    <text evidence="3">Belongs to the bacterial glucokinase family.</text>
</comment>
<keyword evidence="7" id="KW-1185">Reference proteome</keyword>
<dbReference type="PANTHER" id="PTHR47690">
    <property type="entry name" value="GLUCOKINASE"/>
    <property type="match status" value="1"/>
</dbReference>
<dbReference type="Proteomes" id="UP000245059">
    <property type="component" value="Unassembled WGS sequence"/>
</dbReference>
<evidence type="ECO:0000313" key="4">
    <source>
        <dbReference type="EMBL" id="PWD87049.1"/>
    </source>
</evidence>
<keyword evidence="2" id="KW-0418">Kinase</keyword>
<evidence type="ECO:0000313" key="6">
    <source>
        <dbReference type="Proteomes" id="UP000245059"/>
    </source>
</evidence>
<reference evidence="4" key="1">
    <citation type="journal article" date="2018" name="Genome Announc.">
        <title>Ignatzschineria cameli sp. nov., isolated from necrotic foot tissue of dromedaries (Camelus dromedarius) and associated maggots (Wohlfahrtia species) in Dubai.</title>
        <authorList>
            <person name="Tsang C.C."/>
            <person name="Tang J.Y."/>
            <person name="Fong J.Y."/>
            <person name="Kinne J."/>
            <person name="Lee H.H."/>
            <person name="Joseph M."/>
            <person name="Jose S."/>
            <person name="Schuster R.K."/>
            <person name="Tang Y."/>
            <person name="Sivakumar S."/>
            <person name="Chen J.H."/>
            <person name="Teng J.L."/>
            <person name="Lau S.K."/>
            <person name="Wernery U."/>
            <person name="Woo P.C."/>
        </authorList>
    </citation>
    <scope>NUCLEOTIDE SEQUENCE</scope>
    <source>
        <strain evidence="4">UAE-HKU57</strain>
        <strain evidence="5">UAE-HKU58</strain>
    </source>
</reference>
<dbReference type="Gene3D" id="3.30.420.40">
    <property type="match status" value="1"/>
</dbReference>
<proteinExistence type="inferred from homology"/>
<dbReference type="SUPFAM" id="SSF53067">
    <property type="entry name" value="Actin-like ATPase domain"/>
    <property type="match status" value="1"/>
</dbReference>
<organism evidence="4 6">
    <name type="scientific">Ignatzschineria cameli</name>
    <dbReference type="NCBI Taxonomy" id="2182793"/>
    <lineage>
        <taxon>Bacteria</taxon>
        <taxon>Pseudomonadati</taxon>
        <taxon>Pseudomonadota</taxon>
        <taxon>Gammaproteobacteria</taxon>
        <taxon>Cardiobacteriales</taxon>
        <taxon>Ignatzschineriaceae</taxon>
        <taxon>Ignatzschineria</taxon>
    </lineage>
</organism>
<dbReference type="Proteomes" id="UP000245217">
    <property type="component" value="Unassembled WGS sequence"/>
</dbReference>
<dbReference type="InterPro" id="IPR043129">
    <property type="entry name" value="ATPase_NBD"/>
</dbReference>
<evidence type="ECO:0000313" key="7">
    <source>
        <dbReference type="Proteomes" id="UP000245217"/>
    </source>
</evidence>
<reference evidence="6 7" key="2">
    <citation type="submission" date="2018-05" db="EMBL/GenBank/DDBJ databases">
        <title>Ignatzschineria dubaiensis sp. nov., isolated from necrotic foot tissues of dromedaries (Camelus dromedarius) and associated maggots in Dubai, United Arab Emirates.</title>
        <authorList>
            <person name="Tsang C.C."/>
            <person name="Tang J.Y.M."/>
            <person name="Fong J.Y.H."/>
            <person name="Kinne J."/>
            <person name="Lee H.H."/>
            <person name="Joseph M."/>
            <person name="Jose S."/>
            <person name="Schuster R.K."/>
            <person name="Tang Y."/>
            <person name="Sivakumar S."/>
            <person name="Chen J.H.K."/>
            <person name="Teng J.L.L."/>
            <person name="Lau S.K.P."/>
            <person name="Wernery U."/>
            <person name="Woo P.C.Y."/>
        </authorList>
    </citation>
    <scope>NUCLEOTIDE SEQUENCE [LARGE SCALE GENOMIC DNA]</scope>
    <source>
        <strain evidence="6">UAE-HKU57</strain>
        <strain evidence="7">UAE-HKU58</strain>
    </source>
</reference>
<sequence length="350" mass="38553">MKLYNILERGSIIMKHNDVSTLITDMGATFTRIAYLDQAGEIHHIRQYPSAEFLSPIELIEQYLRDVAPPTPQRLLMAIAAPIQGDLISLSNNHWRFSLKEMANRLAVKVEPFNDFAALAASLDHLTEREVVKIDHLQEERIANEQCSKSIRSNAMLPKAVIGSGTGFGSALLIPSQKGSFTVAAEGGQALYPPQDQEEIAIVKLVEQMLHRPVTVEDLLGCQRGIPRLIMAMAKIQGQTPVDFSSAKSLLEAALEKKSPFAIEVLSRYCAMLGNVAANTVLTSGALGGLYIAGGFAPRFQPFLLASPFREAFCNRSHIDEILTEVPTYLITHPYATLIGLKQILSNHYQ</sequence>
<protein>
    <recommendedName>
        <fullName evidence="8">Glucokinase</fullName>
    </recommendedName>
</protein>
<dbReference type="GO" id="GO:0004340">
    <property type="term" value="F:glucokinase activity"/>
    <property type="evidence" value="ECO:0007669"/>
    <property type="project" value="InterPro"/>
</dbReference>
<accession>A0A2U2AS77</accession>
<dbReference type="InterPro" id="IPR003836">
    <property type="entry name" value="Glucokinase"/>
</dbReference>
<dbReference type="GO" id="GO:0005524">
    <property type="term" value="F:ATP binding"/>
    <property type="evidence" value="ECO:0007669"/>
    <property type="project" value="InterPro"/>
</dbReference>
<evidence type="ECO:0000256" key="1">
    <source>
        <dbReference type="ARBA" id="ARBA00022679"/>
    </source>
</evidence>
<comment type="caution">
    <text evidence="4">The sequence shown here is derived from an EMBL/GenBank/DDBJ whole genome shotgun (WGS) entry which is preliminary data.</text>
</comment>
<dbReference type="PANTHER" id="PTHR47690:SF1">
    <property type="entry name" value="GLUCOKINASE"/>
    <property type="match status" value="1"/>
</dbReference>
<evidence type="ECO:0000256" key="3">
    <source>
        <dbReference type="RuleBase" id="RU004046"/>
    </source>
</evidence>
<dbReference type="GO" id="GO:0005829">
    <property type="term" value="C:cytosol"/>
    <property type="evidence" value="ECO:0007669"/>
    <property type="project" value="TreeGrafter"/>
</dbReference>
<dbReference type="AlphaFoldDB" id="A0A2U2AS77"/>